<reference evidence="1" key="1">
    <citation type="submission" date="2019-03" db="EMBL/GenBank/DDBJ databases">
        <title>WGS assembly of Setaria viridis.</title>
        <authorList>
            <person name="Huang P."/>
            <person name="Jenkins J."/>
            <person name="Grimwood J."/>
            <person name="Barry K."/>
            <person name="Healey A."/>
            <person name="Mamidi S."/>
            <person name="Sreedasyam A."/>
            <person name="Shu S."/>
            <person name="Feldman M."/>
            <person name="Wu J."/>
            <person name="Yu Y."/>
            <person name="Chen C."/>
            <person name="Johnson J."/>
            <person name="Rokhsar D."/>
            <person name="Baxter I."/>
            <person name="Schmutz J."/>
            <person name="Brutnell T."/>
            <person name="Kellogg E."/>
        </authorList>
    </citation>
    <scope>NUCLEOTIDE SEQUENCE [LARGE SCALE GENOMIC DNA]</scope>
</reference>
<dbReference type="AlphaFoldDB" id="A0A4U6VF76"/>
<organism evidence="1 2">
    <name type="scientific">Setaria viridis</name>
    <name type="common">Green bristlegrass</name>
    <name type="synonym">Setaria italica subsp. viridis</name>
    <dbReference type="NCBI Taxonomy" id="4556"/>
    <lineage>
        <taxon>Eukaryota</taxon>
        <taxon>Viridiplantae</taxon>
        <taxon>Streptophyta</taxon>
        <taxon>Embryophyta</taxon>
        <taxon>Tracheophyta</taxon>
        <taxon>Spermatophyta</taxon>
        <taxon>Magnoliopsida</taxon>
        <taxon>Liliopsida</taxon>
        <taxon>Poales</taxon>
        <taxon>Poaceae</taxon>
        <taxon>PACMAD clade</taxon>
        <taxon>Panicoideae</taxon>
        <taxon>Panicodae</taxon>
        <taxon>Paniceae</taxon>
        <taxon>Cenchrinae</taxon>
        <taxon>Setaria</taxon>
    </lineage>
</organism>
<keyword evidence="2" id="KW-1185">Reference proteome</keyword>
<sequence length="79" mass="8491">MAIVCAAGAGSGSMQLVQRKIFYQIMGHWMPLSFVIKVTGNGVGGSFYDLGTSSQFEGVGRTRSLSQFTLYRCPHPNGS</sequence>
<dbReference type="Gramene" id="TKW28048">
    <property type="protein sequence ID" value="TKW28048"/>
    <property type="gene ID" value="SEVIR_3G298366v2"/>
</dbReference>
<dbReference type="EMBL" id="CM016554">
    <property type="protein sequence ID" value="TKW28048.1"/>
    <property type="molecule type" value="Genomic_DNA"/>
</dbReference>
<evidence type="ECO:0000313" key="2">
    <source>
        <dbReference type="Proteomes" id="UP000298652"/>
    </source>
</evidence>
<gene>
    <name evidence="1" type="ORF">SEVIR_3G298366v2</name>
</gene>
<protein>
    <submittedName>
        <fullName evidence="1">Uncharacterized protein</fullName>
    </submittedName>
</protein>
<proteinExistence type="predicted"/>
<dbReference type="Proteomes" id="UP000298652">
    <property type="component" value="Chromosome 3"/>
</dbReference>
<evidence type="ECO:0000313" key="1">
    <source>
        <dbReference type="EMBL" id="TKW28048.1"/>
    </source>
</evidence>
<accession>A0A4U6VF76</accession>
<name>A0A4U6VF76_SETVI</name>